<dbReference type="InterPro" id="IPR036280">
    <property type="entry name" value="Multihaem_cyt_sf"/>
</dbReference>
<sequence length="619" mass="68931" precursor="true">MMKRNSIIAVLALSFALGGCGSDDSPTPEPPIPPEPPIVKPDYVFGGPTEDEQKLNKVIQFAIVKGFSPLDDSDEAKKSKAKSYSSGHEIEGVLESKMVADAAKLGLKVDYLLPPTAINMSGVKIDSIRPDIFQDGRGSVMDLLLWAAKKYNLDIEYEKDENLKTHFITSIEGITGLPEVVDQDNLGKTEGQGWKYLVGPSIWEHKKEGSYETESYYYKEEEIYFRMDHHPLKNEMSIVLVAAQPGEMDIRKKKYQKEMDRLAENGGKVIIPEIVIDFKPAKTTETGEILIPNQRAVFKDIEVTPHNLRSDIYKEGTITELDAWLSLVEQRPDLKIDWSYWPRLSTNSNVQGYVATAISFNGRDDVGNIVNERYTNNGSCGFVHHTGEWENYMDSGAQNGLYQWVMCSARTDMGGDEYRKACYGQIPGILGYRARNYGEGEQFENHNPKGRGYMKFGLPFGGNDPHLTGDAMIIYGPEYINYIGAAFGNGYGNQESTSGCDAEAPEIDPTRIKDISQARAPLTPSHFGWKIPDCTTCHNAANSHVVQDMAPWECAECHGNNGAPDSHGELLTCGFCHAKTLAKHGDAYSTKDDYYSEQTNFKEPESCLTCHVEKQEGTQ</sequence>
<organism evidence="2 3">
    <name type="scientific">Shewanella sediminis (strain HAW-EB3)</name>
    <dbReference type="NCBI Taxonomy" id="425104"/>
    <lineage>
        <taxon>Bacteria</taxon>
        <taxon>Pseudomonadati</taxon>
        <taxon>Pseudomonadota</taxon>
        <taxon>Gammaproteobacteria</taxon>
        <taxon>Alteromonadales</taxon>
        <taxon>Shewanellaceae</taxon>
        <taxon>Shewanella</taxon>
    </lineage>
</organism>
<gene>
    <name evidence="2" type="ordered locus">Ssed_0527</name>
</gene>
<reference evidence="2 3" key="1">
    <citation type="submission" date="2007-08" db="EMBL/GenBank/DDBJ databases">
        <title>Complete sequence of Shewanella sediminis HAW-EB3.</title>
        <authorList>
            <consortium name="US DOE Joint Genome Institute"/>
            <person name="Copeland A."/>
            <person name="Lucas S."/>
            <person name="Lapidus A."/>
            <person name="Barry K."/>
            <person name="Glavina del Rio T."/>
            <person name="Dalin E."/>
            <person name="Tice H."/>
            <person name="Pitluck S."/>
            <person name="Chertkov O."/>
            <person name="Brettin T."/>
            <person name="Bruce D."/>
            <person name="Detter J.C."/>
            <person name="Han C."/>
            <person name="Schmutz J."/>
            <person name="Larimer F."/>
            <person name="Land M."/>
            <person name="Hauser L."/>
            <person name="Kyrpides N."/>
            <person name="Kim E."/>
            <person name="Zhao J.-S."/>
            <person name="Richardson P."/>
        </authorList>
    </citation>
    <scope>NUCLEOTIDE SEQUENCE [LARGE SCALE GENOMIC DNA]</scope>
    <source>
        <strain evidence="2 3">HAW-EB3</strain>
    </source>
</reference>
<feature type="chain" id="PRO_5002721330" evidence="1">
    <location>
        <begin position="22"/>
        <end position="619"/>
    </location>
</feature>
<proteinExistence type="predicted"/>
<dbReference type="AlphaFoldDB" id="A8FQL6"/>
<dbReference type="Proteomes" id="UP000002015">
    <property type="component" value="Chromosome"/>
</dbReference>
<evidence type="ECO:0000313" key="2">
    <source>
        <dbReference type="EMBL" id="ABV35139.1"/>
    </source>
</evidence>
<evidence type="ECO:0000256" key="1">
    <source>
        <dbReference type="SAM" id="SignalP"/>
    </source>
</evidence>
<dbReference type="PROSITE" id="PS51257">
    <property type="entry name" value="PROKAR_LIPOPROTEIN"/>
    <property type="match status" value="1"/>
</dbReference>
<dbReference type="CDD" id="cd08168">
    <property type="entry name" value="Cytochrom_C3"/>
    <property type="match status" value="1"/>
</dbReference>
<keyword evidence="3" id="KW-1185">Reference proteome</keyword>
<dbReference type="OrthoDB" id="6245000at2"/>
<accession>A8FQL6</accession>
<dbReference type="KEGG" id="sse:Ssed_0527"/>
<protein>
    <submittedName>
        <fullName evidence="2">Uncharacterized protein</fullName>
    </submittedName>
</protein>
<dbReference type="SUPFAM" id="SSF48695">
    <property type="entry name" value="Multiheme cytochromes"/>
    <property type="match status" value="1"/>
</dbReference>
<dbReference type="Gene3D" id="3.90.10.10">
    <property type="entry name" value="Cytochrome C3"/>
    <property type="match status" value="1"/>
</dbReference>
<dbReference type="HOGENOM" id="CLU_420859_0_0_6"/>
<evidence type="ECO:0000313" key="3">
    <source>
        <dbReference type="Proteomes" id="UP000002015"/>
    </source>
</evidence>
<feature type="signal peptide" evidence="1">
    <location>
        <begin position="1"/>
        <end position="21"/>
    </location>
</feature>
<name>A8FQL6_SHESH</name>
<keyword evidence="1" id="KW-0732">Signal</keyword>
<dbReference type="RefSeq" id="WP_012140876.1">
    <property type="nucleotide sequence ID" value="NC_009831.1"/>
</dbReference>
<dbReference type="EMBL" id="CP000821">
    <property type="protein sequence ID" value="ABV35139.1"/>
    <property type="molecule type" value="Genomic_DNA"/>
</dbReference>